<feature type="domain" description="HPr kinase/phosphorylase C-terminal" evidence="1">
    <location>
        <begin position="5"/>
        <end position="130"/>
    </location>
</feature>
<dbReference type="GO" id="GO:0006109">
    <property type="term" value="P:regulation of carbohydrate metabolic process"/>
    <property type="evidence" value="ECO:0007669"/>
    <property type="project" value="InterPro"/>
</dbReference>
<accession>A0A8J6PRM7</accession>
<dbReference type="CDD" id="cd01918">
    <property type="entry name" value="HprK_C"/>
    <property type="match status" value="1"/>
</dbReference>
<dbReference type="AlphaFoldDB" id="A0A8J6PRM7"/>
<dbReference type="InterPro" id="IPR011104">
    <property type="entry name" value="Hpr_kin/Pase_C"/>
</dbReference>
<dbReference type="Gene3D" id="3.40.50.300">
    <property type="entry name" value="P-loop containing nucleotide triphosphate hydrolases"/>
    <property type="match status" value="1"/>
</dbReference>
<gene>
    <name evidence="2" type="ORF">ICI42_03580</name>
</gene>
<organism evidence="2 3">
    <name type="scientific">Oryzicola mucosus</name>
    <dbReference type="NCBI Taxonomy" id="2767425"/>
    <lineage>
        <taxon>Bacteria</taxon>
        <taxon>Pseudomonadati</taxon>
        <taxon>Pseudomonadota</taxon>
        <taxon>Alphaproteobacteria</taxon>
        <taxon>Hyphomicrobiales</taxon>
        <taxon>Phyllobacteriaceae</taxon>
        <taxon>Oryzicola</taxon>
    </lineage>
</organism>
<sequence>MPLNNIHATGVVLGDRGVMIVGPSGSGKSLLAVSLIQRFRSAGHFACIIADDQLLLSVAGSRLVARCPRPIAGLLEIRGYGPVSIPYQDSAVIDLLVRLVPAEEVERLPEPSSESLLGTEVPRVVTPFRNVSSSIPIVLGRLNLPL</sequence>
<evidence type="ECO:0000313" key="3">
    <source>
        <dbReference type="Proteomes" id="UP000643405"/>
    </source>
</evidence>
<evidence type="ECO:0000313" key="2">
    <source>
        <dbReference type="EMBL" id="MBD0413729.1"/>
    </source>
</evidence>
<comment type="caution">
    <text evidence="2">The sequence shown here is derived from an EMBL/GenBank/DDBJ whole genome shotgun (WGS) entry which is preliminary data.</text>
</comment>
<dbReference type="InterPro" id="IPR027417">
    <property type="entry name" value="P-loop_NTPase"/>
</dbReference>
<reference evidence="2" key="1">
    <citation type="submission" date="2020-09" db="EMBL/GenBank/DDBJ databases">
        <title>Genome seq and assembly of Tianweitania sp.</title>
        <authorList>
            <person name="Chhetri G."/>
        </authorList>
    </citation>
    <scope>NUCLEOTIDE SEQUENCE</scope>
    <source>
        <strain evidence="2">Rool2</strain>
    </source>
</reference>
<dbReference type="EMBL" id="JACVVX010000001">
    <property type="protein sequence ID" value="MBD0413729.1"/>
    <property type="molecule type" value="Genomic_DNA"/>
</dbReference>
<evidence type="ECO:0000259" key="1">
    <source>
        <dbReference type="Pfam" id="PF07475"/>
    </source>
</evidence>
<dbReference type="GO" id="GO:0005524">
    <property type="term" value="F:ATP binding"/>
    <property type="evidence" value="ECO:0007669"/>
    <property type="project" value="InterPro"/>
</dbReference>
<dbReference type="Pfam" id="PF07475">
    <property type="entry name" value="Hpr_kinase_C"/>
    <property type="match status" value="1"/>
</dbReference>
<protein>
    <submittedName>
        <fullName evidence="2">HPr kinase/phosphorylase</fullName>
    </submittedName>
</protein>
<dbReference type="GO" id="GO:0000155">
    <property type="term" value="F:phosphorelay sensor kinase activity"/>
    <property type="evidence" value="ECO:0007669"/>
    <property type="project" value="InterPro"/>
</dbReference>
<dbReference type="Proteomes" id="UP000643405">
    <property type="component" value="Unassembled WGS sequence"/>
</dbReference>
<proteinExistence type="predicted"/>
<name>A0A8J6PRM7_9HYPH</name>
<dbReference type="RefSeq" id="WP_188163138.1">
    <property type="nucleotide sequence ID" value="NZ_JACVVX010000001.1"/>
</dbReference>
<keyword evidence="3" id="KW-1185">Reference proteome</keyword>
<keyword evidence="2" id="KW-0808">Transferase</keyword>
<dbReference type="SUPFAM" id="SSF53795">
    <property type="entry name" value="PEP carboxykinase-like"/>
    <property type="match status" value="1"/>
</dbReference>
<keyword evidence="2" id="KW-0418">Kinase</keyword>